<dbReference type="EMBL" id="BMCM01000001">
    <property type="protein sequence ID" value="GGD69966.1"/>
    <property type="molecule type" value="Genomic_DNA"/>
</dbReference>
<evidence type="ECO:0000259" key="1">
    <source>
        <dbReference type="Pfam" id="PF14452"/>
    </source>
</evidence>
<protein>
    <recommendedName>
        <fullName evidence="1">Multi-ubiquitin domain-containing protein</fullName>
    </recommendedName>
</protein>
<dbReference type="Proteomes" id="UP000629365">
    <property type="component" value="Unassembled WGS sequence"/>
</dbReference>
<feature type="domain" description="Multi-ubiquitin" evidence="1">
    <location>
        <begin position="8"/>
        <end position="67"/>
    </location>
</feature>
<reference evidence="3" key="1">
    <citation type="journal article" date="2019" name="Int. J. Syst. Evol. Microbiol.">
        <title>The Global Catalogue of Microorganisms (GCM) 10K type strain sequencing project: providing services to taxonomists for standard genome sequencing and annotation.</title>
        <authorList>
            <consortium name="The Broad Institute Genomics Platform"/>
            <consortium name="The Broad Institute Genome Sequencing Center for Infectious Disease"/>
            <person name="Wu L."/>
            <person name="Ma J."/>
        </authorList>
    </citation>
    <scope>NUCLEOTIDE SEQUENCE [LARGE SCALE GENOMIC DNA]</scope>
    <source>
        <strain evidence="3">CCM 7640</strain>
    </source>
</reference>
<dbReference type="Pfam" id="PF14452">
    <property type="entry name" value="Multi_ubiq"/>
    <property type="match status" value="1"/>
</dbReference>
<accession>A0ABQ1RGX5</accession>
<name>A0ABQ1RGX5_9MICO</name>
<comment type="caution">
    <text evidence="2">The sequence shown here is derived from an EMBL/GenBank/DDBJ whole genome shotgun (WGS) entry which is preliminary data.</text>
</comment>
<organism evidence="2 3">
    <name type="scientific">Microbacterium murale</name>
    <dbReference type="NCBI Taxonomy" id="1081040"/>
    <lineage>
        <taxon>Bacteria</taxon>
        <taxon>Bacillati</taxon>
        <taxon>Actinomycetota</taxon>
        <taxon>Actinomycetes</taxon>
        <taxon>Micrococcales</taxon>
        <taxon>Microbacteriaceae</taxon>
        <taxon>Microbacterium</taxon>
    </lineage>
</organism>
<proteinExistence type="predicted"/>
<dbReference type="InterPro" id="IPR027802">
    <property type="entry name" value="Multi-ubiquitin_dom"/>
</dbReference>
<gene>
    <name evidence="2" type="ORF">GCM10007269_11470</name>
</gene>
<evidence type="ECO:0000313" key="3">
    <source>
        <dbReference type="Proteomes" id="UP000629365"/>
    </source>
</evidence>
<keyword evidence="3" id="KW-1185">Reference proteome</keyword>
<sequence>MASSDSIRIIIDSRPYEAPKRRLTGAQLRALLDPVAETIWLDVPDAQDHLVGDAETIALKDGVRFFTDRALIIYIDKVPYQIRSTSITEDQLRALPQPPIPESHGVWKDVQDDLDDPIRDGEVVTIADEDRFFSRPVTVRIIVNRKPVTLSGRLHAGQQIKDAAIAQGVAISADFLLLRKKAKNFMPVGDDEQIRVHRDDEFRAVNGDDNS</sequence>
<evidence type="ECO:0000313" key="2">
    <source>
        <dbReference type="EMBL" id="GGD69966.1"/>
    </source>
</evidence>